<dbReference type="RefSeq" id="WP_301217461.1">
    <property type="nucleotide sequence ID" value="NZ_JAROCB010000002.1"/>
</dbReference>
<gene>
    <name evidence="1" type="ORF">P5G59_07345</name>
</gene>
<organism evidence="1 2">
    <name type="scientific">Leifsonia virtsii</name>
    <dbReference type="NCBI Taxonomy" id="3035915"/>
    <lineage>
        <taxon>Bacteria</taxon>
        <taxon>Bacillati</taxon>
        <taxon>Actinomycetota</taxon>
        <taxon>Actinomycetes</taxon>
        <taxon>Micrococcales</taxon>
        <taxon>Microbacteriaceae</taxon>
        <taxon>Leifsonia</taxon>
    </lineage>
</organism>
<reference evidence="1" key="1">
    <citation type="submission" date="2023-03" db="EMBL/GenBank/DDBJ databases">
        <title>MT1 and MT2 Draft Genomes of Novel Species.</title>
        <authorList>
            <person name="Venkateswaran K."/>
        </authorList>
    </citation>
    <scope>NUCLEOTIDE SEQUENCE</scope>
    <source>
        <strain evidence="1">F6_8S_P_1A</strain>
    </source>
</reference>
<dbReference type="Proteomes" id="UP001174210">
    <property type="component" value="Unassembled WGS sequence"/>
</dbReference>
<evidence type="ECO:0000313" key="2">
    <source>
        <dbReference type="Proteomes" id="UP001174210"/>
    </source>
</evidence>
<sequence length="276" mass="30112">MSERTIEFGVDISTTPLERLARAKERARETLEIAQRWNRGDHVSPAWTQLDPQTFVLYLDIDEPAPVRQLSLTMSEALHHARGALSSFAWELSSLSGAGLSRRNKVSFPAALSVDSWDKVAPALSAIPPELVARIRQVQPFQYVEQPAADALAVLARLNNLDKHADLVSAAPIHTGSDYQVALRRAGAGDFGIEFEQHELDLESGGTYVTARTAIPMAIQDPLSGAEVRWDWGVTGHAPDGAYTPLGQVEAAIHSLEDVMQHVCTGTTRGLESYPL</sequence>
<protein>
    <submittedName>
        <fullName evidence="1">Uncharacterized protein</fullName>
    </submittedName>
</protein>
<proteinExistence type="predicted"/>
<comment type="caution">
    <text evidence="1">The sequence shown here is derived from an EMBL/GenBank/DDBJ whole genome shotgun (WGS) entry which is preliminary data.</text>
</comment>
<name>A0ABT8IVV7_9MICO</name>
<evidence type="ECO:0000313" key="1">
    <source>
        <dbReference type="EMBL" id="MDN4596949.1"/>
    </source>
</evidence>
<accession>A0ABT8IVV7</accession>
<dbReference type="EMBL" id="JAROCB010000002">
    <property type="protein sequence ID" value="MDN4596949.1"/>
    <property type="molecule type" value="Genomic_DNA"/>
</dbReference>
<keyword evidence="2" id="KW-1185">Reference proteome</keyword>